<feature type="domain" description="TonB-dependent receptor-like beta-barrel" evidence="14">
    <location>
        <begin position="201"/>
        <end position="605"/>
    </location>
</feature>
<feature type="chain" id="PRO_5031557571" evidence="13">
    <location>
        <begin position="24"/>
        <end position="632"/>
    </location>
</feature>
<evidence type="ECO:0000259" key="14">
    <source>
        <dbReference type="Pfam" id="PF00593"/>
    </source>
</evidence>
<feature type="domain" description="TonB-dependent receptor plug" evidence="15">
    <location>
        <begin position="44"/>
        <end position="148"/>
    </location>
</feature>
<keyword evidence="17" id="KW-1185">Reference proteome</keyword>
<evidence type="ECO:0000256" key="8">
    <source>
        <dbReference type="ARBA" id="ARBA00023136"/>
    </source>
</evidence>
<evidence type="ECO:0000256" key="12">
    <source>
        <dbReference type="RuleBase" id="RU003357"/>
    </source>
</evidence>
<evidence type="ECO:0000259" key="15">
    <source>
        <dbReference type="Pfam" id="PF07715"/>
    </source>
</evidence>
<dbReference type="InterPro" id="IPR012910">
    <property type="entry name" value="Plug_dom"/>
</dbReference>
<keyword evidence="6 13" id="KW-0732">Signal</keyword>
<dbReference type="Proteomes" id="UP000535589">
    <property type="component" value="Unassembled WGS sequence"/>
</dbReference>
<proteinExistence type="inferred from homology"/>
<keyword evidence="5 11" id="KW-0812">Transmembrane</keyword>
<dbReference type="CDD" id="cd01347">
    <property type="entry name" value="ligand_gated_channel"/>
    <property type="match status" value="1"/>
</dbReference>
<dbReference type="InterPro" id="IPR000531">
    <property type="entry name" value="Beta-barrel_TonB"/>
</dbReference>
<protein>
    <submittedName>
        <fullName evidence="16">TonB-dependent receptor</fullName>
    </submittedName>
</protein>
<evidence type="ECO:0000256" key="6">
    <source>
        <dbReference type="ARBA" id="ARBA00022729"/>
    </source>
</evidence>
<keyword evidence="4 11" id="KW-1134">Transmembrane beta strand</keyword>
<name>A0A7X8TQY0_9VIBR</name>
<dbReference type="Pfam" id="PF07715">
    <property type="entry name" value="Plug"/>
    <property type="match status" value="1"/>
</dbReference>
<dbReference type="InterPro" id="IPR036942">
    <property type="entry name" value="Beta-barrel_TonB_sf"/>
</dbReference>
<dbReference type="InterPro" id="IPR039426">
    <property type="entry name" value="TonB-dep_rcpt-like"/>
</dbReference>
<evidence type="ECO:0000313" key="17">
    <source>
        <dbReference type="Proteomes" id="UP000535589"/>
    </source>
</evidence>
<evidence type="ECO:0000256" key="3">
    <source>
        <dbReference type="ARBA" id="ARBA00022448"/>
    </source>
</evidence>
<reference evidence="16 17" key="1">
    <citation type="submission" date="2020-04" db="EMBL/GenBank/DDBJ databases">
        <title>Vibrio sp. SM6, a novel species isolated from seawater.</title>
        <authorList>
            <person name="Wang X."/>
        </authorList>
    </citation>
    <scope>NUCLEOTIDE SEQUENCE [LARGE SCALE GENOMIC DNA]</scope>
    <source>
        <strain evidence="16 17">SM6</strain>
    </source>
</reference>
<keyword evidence="8 11" id="KW-0472">Membrane</keyword>
<dbReference type="GO" id="GO:0015344">
    <property type="term" value="F:siderophore uptake transmembrane transporter activity"/>
    <property type="evidence" value="ECO:0007669"/>
    <property type="project" value="TreeGrafter"/>
</dbReference>
<keyword evidence="10 11" id="KW-0998">Cell outer membrane</keyword>
<dbReference type="AlphaFoldDB" id="A0A7X8TQY0"/>
<dbReference type="Pfam" id="PF00593">
    <property type="entry name" value="TonB_dep_Rec_b-barrel"/>
    <property type="match status" value="1"/>
</dbReference>
<dbReference type="GO" id="GO:0044718">
    <property type="term" value="P:siderophore transmembrane transport"/>
    <property type="evidence" value="ECO:0007669"/>
    <property type="project" value="TreeGrafter"/>
</dbReference>
<dbReference type="InterPro" id="IPR037066">
    <property type="entry name" value="Plug_dom_sf"/>
</dbReference>
<gene>
    <name evidence="16" type="ORF">HGP28_09905</name>
</gene>
<evidence type="ECO:0000256" key="9">
    <source>
        <dbReference type="ARBA" id="ARBA00023170"/>
    </source>
</evidence>
<comment type="similarity">
    <text evidence="2">Belongs to the TonB-dependent receptor family. Hemoglobin/haptoglobin binding protein subfamily.</text>
</comment>
<evidence type="ECO:0000256" key="4">
    <source>
        <dbReference type="ARBA" id="ARBA00022452"/>
    </source>
</evidence>
<dbReference type="GO" id="GO:0009279">
    <property type="term" value="C:cell outer membrane"/>
    <property type="evidence" value="ECO:0007669"/>
    <property type="project" value="UniProtKB-SubCell"/>
</dbReference>
<evidence type="ECO:0000256" key="1">
    <source>
        <dbReference type="ARBA" id="ARBA00004571"/>
    </source>
</evidence>
<dbReference type="Gene3D" id="2.40.170.20">
    <property type="entry name" value="TonB-dependent receptor, beta-barrel domain"/>
    <property type="match status" value="1"/>
</dbReference>
<evidence type="ECO:0000256" key="11">
    <source>
        <dbReference type="PROSITE-ProRule" id="PRU01360"/>
    </source>
</evidence>
<evidence type="ECO:0000256" key="2">
    <source>
        <dbReference type="ARBA" id="ARBA00008143"/>
    </source>
</evidence>
<dbReference type="PROSITE" id="PS52016">
    <property type="entry name" value="TONB_DEPENDENT_REC_3"/>
    <property type="match status" value="1"/>
</dbReference>
<dbReference type="PANTHER" id="PTHR30069:SF29">
    <property type="entry name" value="HEMOGLOBIN AND HEMOGLOBIN-HAPTOGLOBIN-BINDING PROTEIN 1-RELATED"/>
    <property type="match status" value="1"/>
</dbReference>
<sequence length="632" mass="69680">MNRHFLALSVGAALAATVAPALAQSSGDVEHIVVTGTRTENLIQNVPNTTQSFSAEEIKEMGATSVRDILSRANNVQINAQKGGVNIRGLGFDYTVVLVNGRKPGGLENIKDFQSMITSTLNVNNIERIEVLRGQAGAMYGANALGGVINIITKQSELPSTVFSVTTGNSTTKVSMAHDFGTVGNWNGSVNASYAKVDGIEEESFSDTYDVFTNGDGYLGNINGTVGYQLNDNNHIRAELGYIVDRNKEYQDNTVSRDTNRSLISGALILDGFTEAHSYSTGLAYNRTENAKTMNSAFDFDDVFQDVILDGQNAWSINETHTLLMGGEYAIESAHTLLPGSGNGDTAVRGDELDKTLDRYALYLQDEMRFLNDRVFVIPSVRYDHHETFGGKATYQVGATWEVVSDHRLKVNVGNGYKAPTLMQLYGVEATGIGSFWGNPDLKPEESDNYELRYEYRGDRLNYAIGGYFNDITNYIHRECIDDPCPSKGANYLRVNLGQVEIKGIEAELSYQLTDALLVTASYNGVDGENIDDNGKRTQLSYTAKHIYGLDLGYLNYEHDLSINVWGNLNQDFNTGKAVFDYYNFSASAQKHINDTYSVSFGAYNFLQSERDSVNDSALDPMEWRVTVDMKI</sequence>
<accession>A0A7X8TQY0</accession>
<keyword evidence="3 11" id="KW-0813">Transport</keyword>
<evidence type="ECO:0000313" key="16">
    <source>
        <dbReference type="EMBL" id="NLS13203.1"/>
    </source>
</evidence>
<evidence type="ECO:0000256" key="5">
    <source>
        <dbReference type="ARBA" id="ARBA00022692"/>
    </source>
</evidence>
<dbReference type="RefSeq" id="WP_168836296.1">
    <property type="nucleotide sequence ID" value="NZ_JABAIK010000008.1"/>
</dbReference>
<comment type="subcellular location">
    <subcellularLocation>
        <location evidence="1 11">Cell outer membrane</location>
        <topology evidence="1 11">Multi-pass membrane protein</topology>
    </subcellularLocation>
</comment>
<organism evidence="16 17">
    <name type="scientific">Vibrio agarilyticus</name>
    <dbReference type="NCBI Taxonomy" id="2726741"/>
    <lineage>
        <taxon>Bacteria</taxon>
        <taxon>Pseudomonadati</taxon>
        <taxon>Pseudomonadota</taxon>
        <taxon>Gammaproteobacteria</taxon>
        <taxon>Vibrionales</taxon>
        <taxon>Vibrionaceae</taxon>
        <taxon>Vibrio</taxon>
    </lineage>
</organism>
<dbReference type="EMBL" id="JABAIK010000008">
    <property type="protein sequence ID" value="NLS13203.1"/>
    <property type="molecule type" value="Genomic_DNA"/>
</dbReference>
<evidence type="ECO:0000256" key="7">
    <source>
        <dbReference type="ARBA" id="ARBA00023077"/>
    </source>
</evidence>
<keyword evidence="7 12" id="KW-0798">TonB box</keyword>
<keyword evidence="9 16" id="KW-0675">Receptor</keyword>
<dbReference type="Gene3D" id="2.170.130.10">
    <property type="entry name" value="TonB-dependent receptor, plug domain"/>
    <property type="match status" value="1"/>
</dbReference>
<comment type="caution">
    <text evidence="16">The sequence shown here is derived from an EMBL/GenBank/DDBJ whole genome shotgun (WGS) entry which is preliminary data.</text>
</comment>
<evidence type="ECO:0000256" key="13">
    <source>
        <dbReference type="SAM" id="SignalP"/>
    </source>
</evidence>
<feature type="signal peptide" evidence="13">
    <location>
        <begin position="1"/>
        <end position="23"/>
    </location>
</feature>
<dbReference type="SUPFAM" id="SSF56935">
    <property type="entry name" value="Porins"/>
    <property type="match status" value="1"/>
</dbReference>
<dbReference type="PANTHER" id="PTHR30069">
    <property type="entry name" value="TONB-DEPENDENT OUTER MEMBRANE RECEPTOR"/>
    <property type="match status" value="1"/>
</dbReference>
<evidence type="ECO:0000256" key="10">
    <source>
        <dbReference type="ARBA" id="ARBA00023237"/>
    </source>
</evidence>